<sequence length="258" mass="27449">MATASPVFSPGPAAHSMNLHDPAPPAPTNRKRSRSMIFEEDGEQEKQPQRWGNGTNGHTSGSTTAQTNGTEELKRTRTTGELDALGVIPSSEAWQLQGVTTDLLTAADTASAGGLRSYVSGRSLVVLCVLEHVDVQYHLLCSALSALQSLSPTLQPLLLTRHDVTSHLRPAPAFPVVTARGHPQNHFLKLGLLHPLGGGQAGMDALVVLDAHGRRRLVLPFGWGAGRHAGEAVGGGIVREKLMEVLAQGIEALEREVR</sequence>
<reference evidence="2 3" key="1">
    <citation type="journal article" date="2021" name="Nat. Commun.">
        <title>Genetic determinants of endophytism in the Arabidopsis root mycobiome.</title>
        <authorList>
            <person name="Mesny F."/>
            <person name="Miyauchi S."/>
            <person name="Thiergart T."/>
            <person name="Pickel B."/>
            <person name="Atanasova L."/>
            <person name="Karlsson M."/>
            <person name="Huettel B."/>
            <person name="Barry K.W."/>
            <person name="Haridas S."/>
            <person name="Chen C."/>
            <person name="Bauer D."/>
            <person name="Andreopoulos W."/>
            <person name="Pangilinan J."/>
            <person name="LaButti K."/>
            <person name="Riley R."/>
            <person name="Lipzen A."/>
            <person name="Clum A."/>
            <person name="Drula E."/>
            <person name="Henrissat B."/>
            <person name="Kohler A."/>
            <person name="Grigoriev I.V."/>
            <person name="Martin F.M."/>
            <person name="Hacquard S."/>
        </authorList>
    </citation>
    <scope>NUCLEOTIDE SEQUENCE [LARGE SCALE GENOMIC DNA]</scope>
    <source>
        <strain evidence="2 3">MPI-SDFR-AT-0080</strain>
    </source>
</reference>
<dbReference type="EMBL" id="JAGTJR010000003">
    <property type="protein sequence ID" value="KAH7062302.1"/>
    <property type="molecule type" value="Genomic_DNA"/>
</dbReference>
<protein>
    <submittedName>
        <fullName evidence="2">Uncharacterized protein</fullName>
    </submittedName>
</protein>
<feature type="compositionally biased region" description="Low complexity" evidence="1">
    <location>
        <begin position="52"/>
        <end position="64"/>
    </location>
</feature>
<evidence type="ECO:0000313" key="2">
    <source>
        <dbReference type="EMBL" id="KAH7062302.1"/>
    </source>
</evidence>
<dbReference type="Proteomes" id="UP000774617">
    <property type="component" value="Unassembled WGS sequence"/>
</dbReference>
<feature type="region of interest" description="Disordered" evidence="1">
    <location>
        <begin position="1"/>
        <end position="74"/>
    </location>
</feature>
<proteinExistence type="predicted"/>
<gene>
    <name evidence="2" type="ORF">B0J12DRAFT_735859</name>
</gene>
<evidence type="ECO:0000313" key="3">
    <source>
        <dbReference type="Proteomes" id="UP000774617"/>
    </source>
</evidence>
<organism evidence="2 3">
    <name type="scientific">Macrophomina phaseolina</name>
    <dbReference type="NCBI Taxonomy" id="35725"/>
    <lineage>
        <taxon>Eukaryota</taxon>
        <taxon>Fungi</taxon>
        <taxon>Dikarya</taxon>
        <taxon>Ascomycota</taxon>
        <taxon>Pezizomycotina</taxon>
        <taxon>Dothideomycetes</taxon>
        <taxon>Dothideomycetes incertae sedis</taxon>
        <taxon>Botryosphaeriales</taxon>
        <taxon>Botryosphaeriaceae</taxon>
        <taxon>Macrophomina</taxon>
    </lineage>
</organism>
<comment type="caution">
    <text evidence="2">The sequence shown here is derived from an EMBL/GenBank/DDBJ whole genome shotgun (WGS) entry which is preliminary data.</text>
</comment>
<name>A0ABQ8GQL3_9PEZI</name>
<evidence type="ECO:0000256" key="1">
    <source>
        <dbReference type="SAM" id="MobiDB-lite"/>
    </source>
</evidence>
<keyword evidence="3" id="KW-1185">Reference proteome</keyword>
<accession>A0ABQ8GQL3</accession>